<evidence type="ECO:0000313" key="4">
    <source>
        <dbReference type="Proteomes" id="UP001153148"/>
    </source>
</evidence>
<dbReference type="SUPFAM" id="SSF46565">
    <property type="entry name" value="Chaperone J-domain"/>
    <property type="match status" value="1"/>
</dbReference>
<proteinExistence type="predicted"/>
<dbReference type="Gene3D" id="1.10.287.110">
    <property type="entry name" value="DnaJ domain"/>
    <property type="match status" value="1"/>
</dbReference>
<reference evidence="3" key="1">
    <citation type="submission" date="2021-03" db="EMBL/GenBank/DDBJ databases">
        <authorList>
            <person name="Tran Van P."/>
        </authorList>
    </citation>
    <scope>NUCLEOTIDE SEQUENCE</scope>
</reference>
<dbReference type="PANTHER" id="PTHR44500">
    <property type="entry name" value="DNAJ HOMOLOG SUBFAMILY C MEMBER 12"/>
    <property type="match status" value="1"/>
</dbReference>
<dbReference type="InterPro" id="IPR036869">
    <property type="entry name" value="J_dom_sf"/>
</dbReference>
<gene>
    <name evidence="3" type="ORF">TPAB3V08_LOCUS9232</name>
</gene>
<accession>A0ABN7P579</accession>
<evidence type="ECO:0000256" key="1">
    <source>
        <dbReference type="ARBA" id="ARBA00023186"/>
    </source>
</evidence>
<dbReference type="PRINTS" id="PR00625">
    <property type="entry name" value="JDOMAIN"/>
</dbReference>
<dbReference type="InterPro" id="IPR029827">
    <property type="entry name" value="JDP1-like"/>
</dbReference>
<protein>
    <recommendedName>
        <fullName evidence="2">J domain-containing protein</fullName>
    </recommendedName>
</protein>
<keyword evidence="4" id="KW-1185">Reference proteome</keyword>
<feature type="domain" description="J" evidence="2">
    <location>
        <begin position="17"/>
        <end position="82"/>
    </location>
</feature>
<dbReference type="SMART" id="SM00271">
    <property type="entry name" value="DnaJ"/>
    <property type="match status" value="1"/>
</dbReference>
<keyword evidence="1" id="KW-0143">Chaperone</keyword>
<dbReference type="PROSITE" id="PS50076">
    <property type="entry name" value="DNAJ_2"/>
    <property type="match status" value="1"/>
</dbReference>
<organism evidence="3 4">
    <name type="scientific">Timema podura</name>
    <name type="common">Walking stick</name>
    <dbReference type="NCBI Taxonomy" id="61482"/>
    <lineage>
        <taxon>Eukaryota</taxon>
        <taxon>Metazoa</taxon>
        <taxon>Ecdysozoa</taxon>
        <taxon>Arthropoda</taxon>
        <taxon>Hexapoda</taxon>
        <taxon>Insecta</taxon>
        <taxon>Pterygota</taxon>
        <taxon>Neoptera</taxon>
        <taxon>Polyneoptera</taxon>
        <taxon>Phasmatodea</taxon>
        <taxon>Timematodea</taxon>
        <taxon>Timematoidea</taxon>
        <taxon>Timematidae</taxon>
        <taxon>Timema</taxon>
    </lineage>
</organism>
<sequence length="121" mass="13744">MSAVENILSYTRSADEDFYAILGCDESATPEQINAEYKVQALQHHPDKNEGDKEAEAKFQKLKEAKETLCDPAKKSNYDKWRNSGISISYKQWLGMKEHVHAVSTAHFHSILSPLSQEWCA</sequence>
<comment type="caution">
    <text evidence="3">The sequence shown here is derived from an EMBL/GenBank/DDBJ whole genome shotgun (WGS) entry which is preliminary data.</text>
</comment>
<dbReference type="EMBL" id="CAJPIN010019505">
    <property type="protein sequence ID" value="CAG2062281.1"/>
    <property type="molecule type" value="Genomic_DNA"/>
</dbReference>
<name>A0ABN7P579_TIMPD</name>
<dbReference type="CDD" id="cd06257">
    <property type="entry name" value="DnaJ"/>
    <property type="match status" value="1"/>
</dbReference>
<dbReference type="Proteomes" id="UP001153148">
    <property type="component" value="Unassembled WGS sequence"/>
</dbReference>
<dbReference type="InterPro" id="IPR001623">
    <property type="entry name" value="DnaJ_domain"/>
</dbReference>
<dbReference type="PANTHER" id="PTHR44500:SF1">
    <property type="entry name" value="DNAJ HOMOLOG SUBFAMILY C MEMBER 12"/>
    <property type="match status" value="1"/>
</dbReference>
<evidence type="ECO:0000259" key="2">
    <source>
        <dbReference type="PROSITE" id="PS50076"/>
    </source>
</evidence>
<dbReference type="Pfam" id="PF00226">
    <property type="entry name" value="DnaJ"/>
    <property type="match status" value="1"/>
</dbReference>
<evidence type="ECO:0000313" key="3">
    <source>
        <dbReference type="EMBL" id="CAG2062281.1"/>
    </source>
</evidence>